<name>N1PIQ4_DOTSN</name>
<dbReference type="AlphaFoldDB" id="N1PIQ4"/>
<proteinExistence type="predicted"/>
<dbReference type="HOGENOM" id="CLU_2757760_0_0_1"/>
<reference evidence="2" key="1">
    <citation type="journal article" date="2012" name="PLoS Genet.">
        <title>The genomes of the fungal plant pathogens Cladosporium fulvum and Dothistroma septosporum reveal adaptation to different hosts and lifestyles but also signatures of common ancestry.</title>
        <authorList>
            <person name="de Wit P.J.G.M."/>
            <person name="van der Burgt A."/>
            <person name="Oekmen B."/>
            <person name="Stergiopoulos I."/>
            <person name="Abd-Elsalam K.A."/>
            <person name="Aerts A.L."/>
            <person name="Bahkali A.H."/>
            <person name="Beenen H.G."/>
            <person name="Chettri P."/>
            <person name="Cox M.P."/>
            <person name="Datema E."/>
            <person name="de Vries R.P."/>
            <person name="Dhillon B."/>
            <person name="Ganley A.R."/>
            <person name="Griffiths S.A."/>
            <person name="Guo Y."/>
            <person name="Hamelin R.C."/>
            <person name="Henrissat B."/>
            <person name="Kabir M.S."/>
            <person name="Jashni M.K."/>
            <person name="Kema G."/>
            <person name="Klaubauf S."/>
            <person name="Lapidus A."/>
            <person name="Levasseur A."/>
            <person name="Lindquist E."/>
            <person name="Mehrabi R."/>
            <person name="Ohm R.A."/>
            <person name="Owen T.J."/>
            <person name="Salamov A."/>
            <person name="Schwelm A."/>
            <person name="Schijlen E."/>
            <person name="Sun H."/>
            <person name="van den Burg H.A."/>
            <person name="van Ham R.C.H.J."/>
            <person name="Zhang S."/>
            <person name="Goodwin S.B."/>
            <person name="Grigoriev I.V."/>
            <person name="Collemare J."/>
            <person name="Bradshaw R.E."/>
        </authorList>
    </citation>
    <scope>NUCLEOTIDE SEQUENCE [LARGE SCALE GENOMIC DNA]</scope>
    <source>
        <strain evidence="2">NZE10 / CBS 128990</strain>
    </source>
</reference>
<keyword evidence="2" id="KW-1185">Reference proteome</keyword>
<dbReference type="EMBL" id="KB446542">
    <property type="protein sequence ID" value="EME41430.1"/>
    <property type="molecule type" value="Genomic_DNA"/>
</dbReference>
<reference evidence="1 2" key="2">
    <citation type="journal article" date="2012" name="PLoS Pathog.">
        <title>Diverse lifestyles and strategies of plant pathogenesis encoded in the genomes of eighteen Dothideomycetes fungi.</title>
        <authorList>
            <person name="Ohm R.A."/>
            <person name="Feau N."/>
            <person name="Henrissat B."/>
            <person name="Schoch C.L."/>
            <person name="Horwitz B.A."/>
            <person name="Barry K.W."/>
            <person name="Condon B.J."/>
            <person name="Copeland A.C."/>
            <person name="Dhillon B."/>
            <person name="Glaser F."/>
            <person name="Hesse C.N."/>
            <person name="Kosti I."/>
            <person name="LaButti K."/>
            <person name="Lindquist E.A."/>
            <person name="Lucas S."/>
            <person name="Salamov A.A."/>
            <person name="Bradshaw R.E."/>
            <person name="Ciuffetti L."/>
            <person name="Hamelin R.C."/>
            <person name="Kema G.H.J."/>
            <person name="Lawrence C."/>
            <person name="Scott J.A."/>
            <person name="Spatafora J.W."/>
            <person name="Turgeon B.G."/>
            <person name="de Wit P.J.G.M."/>
            <person name="Zhong S."/>
            <person name="Goodwin S.B."/>
            <person name="Grigoriev I.V."/>
        </authorList>
    </citation>
    <scope>NUCLEOTIDE SEQUENCE [LARGE SCALE GENOMIC DNA]</scope>
    <source>
        <strain evidence="2">NZE10 / CBS 128990</strain>
    </source>
</reference>
<accession>N1PIQ4</accession>
<evidence type="ECO:0000313" key="1">
    <source>
        <dbReference type="EMBL" id="EME41430.1"/>
    </source>
</evidence>
<gene>
    <name evidence="1" type="ORF">DOTSEDRAFT_73745</name>
</gene>
<evidence type="ECO:0000313" key="2">
    <source>
        <dbReference type="Proteomes" id="UP000016933"/>
    </source>
</evidence>
<sequence length="70" mass="7875">MLIVGTPPSKQTQTFVRGRCLSLRGDGGVFWSLDSREIEKCLLMNSGSSEDSLPIPHTRVCRAVQQWVLW</sequence>
<protein>
    <submittedName>
        <fullName evidence="1">Uncharacterized protein</fullName>
    </submittedName>
</protein>
<organism evidence="1 2">
    <name type="scientific">Dothistroma septosporum (strain NZE10 / CBS 128990)</name>
    <name type="common">Red band needle blight fungus</name>
    <name type="synonym">Mycosphaerella pini</name>
    <dbReference type="NCBI Taxonomy" id="675120"/>
    <lineage>
        <taxon>Eukaryota</taxon>
        <taxon>Fungi</taxon>
        <taxon>Dikarya</taxon>
        <taxon>Ascomycota</taxon>
        <taxon>Pezizomycotina</taxon>
        <taxon>Dothideomycetes</taxon>
        <taxon>Dothideomycetidae</taxon>
        <taxon>Mycosphaerellales</taxon>
        <taxon>Mycosphaerellaceae</taxon>
        <taxon>Dothistroma</taxon>
    </lineage>
</organism>
<dbReference type="Proteomes" id="UP000016933">
    <property type="component" value="Unassembled WGS sequence"/>
</dbReference>